<reference evidence="2 3" key="2">
    <citation type="journal article" date="2010" name="Nucleic Acids Res.">
        <title>BeetleBase in 2010: revisions to provide comprehensive genomic information for Tribolium castaneum.</title>
        <authorList>
            <person name="Kim H.S."/>
            <person name="Murphy T."/>
            <person name="Xia J."/>
            <person name="Caragea D."/>
            <person name="Park Y."/>
            <person name="Beeman R.W."/>
            <person name="Lorenzen M.D."/>
            <person name="Butcher S."/>
            <person name="Manak J.R."/>
            <person name="Brown S.J."/>
        </authorList>
    </citation>
    <scope>GENOME REANNOTATION</scope>
    <source>
        <strain evidence="2 3">Georgia GA2</strain>
    </source>
</reference>
<dbReference type="InterPro" id="IPR013579">
    <property type="entry name" value="FAST_2"/>
</dbReference>
<dbReference type="Proteomes" id="UP000007266">
    <property type="component" value="Linkage group 10"/>
</dbReference>
<protein>
    <submittedName>
        <fullName evidence="2">Protein TBRG4-like Protein</fullName>
    </submittedName>
</protein>
<dbReference type="EMBL" id="KQ971374">
    <property type="protein sequence ID" value="KYB25154.1"/>
    <property type="molecule type" value="Genomic_DNA"/>
</dbReference>
<gene>
    <name evidence="2" type="primary">AUGUSTUS-3.0.2_11261</name>
    <name evidence="2" type="ORF">TcasGA2_TC011261</name>
</gene>
<dbReference type="eggNOG" id="ENOG502QTRE">
    <property type="taxonomic scope" value="Eukaryota"/>
</dbReference>
<evidence type="ECO:0000313" key="3">
    <source>
        <dbReference type="Proteomes" id="UP000007266"/>
    </source>
</evidence>
<dbReference type="InterPro" id="IPR013584">
    <property type="entry name" value="RAP"/>
</dbReference>
<dbReference type="GO" id="GO:0044528">
    <property type="term" value="P:regulation of mitochondrial mRNA stability"/>
    <property type="evidence" value="ECO:0000318"/>
    <property type="project" value="GO_Central"/>
</dbReference>
<accession>A0A139WB27</accession>
<organism evidence="2 3">
    <name type="scientific">Tribolium castaneum</name>
    <name type="common">Red flour beetle</name>
    <dbReference type="NCBI Taxonomy" id="7070"/>
    <lineage>
        <taxon>Eukaryota</taxon>
        <taxon>Metazoa</taxon>
        <taxon>Ecdysozoa</taxon>
        <taxon>Arthropoda</taxon>
        <taxon>Hexapoda</taxon>
        <taxon>Insecta</taxon>
        <taxon>Pterygota</taxon>
        <taxon>Neoptera</taxon>
        <taxon>Endopterygota</taxon>
        <taxon>Coleoptera</taxon>
        <taxon>Polyphaga</taxon>
        <taxon>Cucujiformia</taxon>
        <taxon>Tenebrionidae</taxon>
        <taxon>Tenebrionidae incertae sedis</taxon>
        <taxon>Tribolium</taxon>
    </lineage>
</organism>
<evidence type="ECO:0000259" key="1">
    <source>
        <dbReference type="SMART" id="SM00952"/>
    </source>
</evidence>
<reference evidence="2 3" key="1">
    <citation type="journal article" date="2008" name="Nature">
        <title>The genome of the model beetle and pest Tribolium castaneum.</title>
        <authorList>
            <consortium name="Tribolium Genome Sequencing Consortium"/>
            <person name="Richards S."/>
            <person name="Gibbs R.A."/>
            <person name="Weinstock G.M."/>
            <person name="Brown S.J."/>
            <person name="Denell R."/>
            <person name="Beeman R.W."/>
            <person name="Gibbs R."/>
            <person name="Beeman R.W."/>
            <person name="Brown S.J."/>
            <person name="Bucher G."/>
            <person name="Friedrich M."/>
            <person name="Grimmelikhuijzen C.J."/>
            <person name="Klingler M."/>
            <person name="Lorenzen M."/>
            <person name="Richards S."/>
            <person name="Roth S."/>
            <person name="Schroder R."/>
            <person name="Tautz D."/>
            <person name="Zdobnov E.M."/>
            <person name="Muzny D."/>
            <person name="Gibbs R.A."/>
            <person name="Weinstock G.M."/>
            <person name="Attaway T."/>
            <person name="Bell S."/>
            <person name="Buhay C.J."/>
            <person name="Chandrabose M.N."/>
            <person name="Chavez D."/>
            <person name="Clerk-Blankenburg K.P."/>
            <person name="Cree A."/>
            <person name="Dao M."/>
            <person name="Davis C."/>
            <person name="Chacko J."/>
            <person name="Dinh H."/>
            <person name="Dugan-Rocha S."/>
            <person name="Fowler G."/>
            <person name="Garner T.T."/>
            <person name="Garnes J."/>
            <person name="Gnirke A."/>
            <person name="Hawes A."/>
            <person name="Hernandez J."/>
            <person name="Hines S."/>
            <person name="Holder M."/>
            <person name="Hume J."/>
            <person name="Jhangiani S.N."/>
            <person name="Joshi V."/>
            <person name="Khan Z.M."/>
            <person name="Jackson L."/>
            <person name="Kovar C."/>
            <person name="Kowis A."/>
            <person name="Lee S."/>
            <person name="Lewis L.R."/>
            <person name="Margolis J."/>
            <person name="Morgan M."/>
            <person name="Nazareth L.V."/>
            <person name="Nguyen N."/>
            <person name="Okwuonu G."/>
            <person name="Parker D."/>
            <person name="Richards S."/>
            <person name="Ruiz S.J."/>
            <person name="Santibanez J."/>
            <person name="Savard J."/>
            <person name="Scherer S.E."/>
            <person name="Schneider B."/>
            <person name="Sodergren E."/>
            <person name="Tautz D."/>
            <person name="Vattahil S."/>
            <person name="Villasana D."/>
            <person name="White C.S."/>
            <person name="Wright R."/>
            <person name="Park Y."/>
            <person name="Beeman R.W."/>
            <person name="Lord J."/>
            <person name="Oppert B."/>
            <person name="Lorenzen M."/>
            <person name="Brown S."/>
            <person name="Wang L."/>
            <person name="Savard J."/>
            <person name="Tautz D."/>
            <person name="Richards S."/>
            <person name="Weinstock G."/>
            <person name="Gibbs R.A."/>
            <person name="Liu Y."/>
            <person name="Worley K."/>
            <person name="Weinstock G."/>
            <person name="Elsik C.G."/>
            <person name="Reese J.T."/>
            <person name="Elhaik E."/>
            <person name="Landan G."/>
            <person name="Graur D."/>
            <person name="Arensburger P."/>
            <person name="Atkinson P."/>
            <person name="Beeman R.W."/>
            <person name="Beidler J."/>
            <person name="Brown S.J."/>
            <person name="Demuth J.P."/>
            <person name="Drury D.W."/>
            <person name="Du Y.Z."/>
            <person name="Fujiwara H."/>
            <person name="Lorenzen M."/>
            <person name="Maselli V."/>
            <person name="Osanai M."/>
            <person name="Park Y."/>
            <person name="Robertson H.M."/>
            <person name="Tu Z."/>
            <person name="Wang J.J."/>
            <person name="Wang S."/>
            <person name="Richards S."/>
            <person name="Song H."/>
            <person name="Zhang L."/>
            <person name="Sodergren E."/>
            <person name="Werner D."/>
            <person name="Stanke M."/>
            <person name="Morgenstern B."/>
            <person name="Solovyev V."/>
            <person name="Kosarev P."/>
            <person name="Brown G."/>
            <person name="Chen H.C."/>
            <person name="Ermolaeva O."/>
            <person name="Hlavina W."/>
            <person name="Kapustin Y."/>
            <person name="Kiryutin B."/>
            <person name="Kitts P."/>
            <person name="Maglott D."/>
            <person name="Pruitt K."/>
            <person name="Sapojnikov V."/>
            <person name="Souvorov A."/>
            <person name="Mackey A.J."/>
            <person name="Waterhouse R.M."/>
            <person name="Wyder S."/>
            <person name="Zdobnov E.M."/>
            <person name="Zdobnov E.M."/>
            <person name="Wyder S."/>
            <person name="Kriventseva E.V."/>
            <person name="Kadowaki T."/>
            <person name="Bork P."/>
            <person name="Aranda M."/>
            <person name="Bao R."/>
            <person name="Beermann A."/>
            <person name="Berns N."/>
            <person name="Bolognesi R."/>
            <person name="Bonneton F."/>
            <person name="Bopp D."/>
            <person name="Brown S.J."/>
            <person name="Bucher G."/>
            <person name="Butts T."/>
            <person name="Chaumot A."/>
            <person name="Denell R.E."/>
            <person name="Ferrier D.E."/>
            <person name="Friedrich M."/>
            <person name="Gordon C.M."/>
            <person name="Jindra M."/>
            <person name="Klingler M."/>
            <person name="Lan Q."/>
            <person name="Lattorff H.M."/>
            <person name="Laudet V."/>
            <person name="von Levetsow C."/>
            <person name="Liu Z."/>
            <person name="Lutz R."/>
            <person name="Lynch J.A."/>
            <person name="da Fonseca R.N."/>
            <person name="Posnien N."/>
            <person name="Reuter R."/>
            <person name="Roth S."/>
            <person name="Savard J."/>
            <person name="Schinko J.B."/>
            <person name="Schmitt C."/>
            <person name="Schoppmeier M."/>
            <person name="Schroder R."/>
            <person name="Shippy T.D."/>
            <person name="Simonnet F."/>
            <person name="Marques-Souza H."/>
            <person name="Tautz D."/>
            <person name="Tomoyasu Y."/>
            <person name="Trauner J."/>
            <person name="Van der Zee M."/>
            <person name="Vervoort M."/>
            <person name="Wittkopp N."/>
            <person name="Wimmer E.A."/>
            <person name="Yang X."/>
            <person name="Jones A.K."/>
            <person name="Sattelle D.B."/>
            <person name="Ebert P.R."/>
            <person name="Nelson D."/>
            <person name="Scott J.G."/>
            <person name="Beeman R.W."/>
            <person name="Muthukrishnan S."/>
            <person name="Kramer K.J."/>
            <person name="Arakane Y."/>
            <person name="Beeman R.W."/>
            <person name="Zhu Q."/>
            <person name="Hogenkamp D."/>
            <person name="Dixit R."/>
            <person name="Oppert B."/>
            <person name="Jiang H."/>
            <person name="Zou Z."/>
            <person name="Marshall J."/>
            <person name="Elpidina E."/>
            <person name="Vinokurov K."/>
            <person name="Oppert C."/>
            <person name="Zou Z."/>
            <person name="Evans J."/>
            <person name="Lu Z."/>
            <person name="Zhao P."/>
            <person name="Sumathipala N."/>
            <person name="Altincicek B."/>
            <person name="Vilcinskas A."/>
            <person name="Williams M."/>
            <person name="Hultmark D."/>
            <person name="Hetru C."/>
            <person name="Jiang H."/>
            <person name="Grimmelikhuijzen C.J."/>
            <person name="Hauser F."/>
            <person name="Cazzamali G."/>
            <person name="Williamson M."/>
            <person name="Park Y."/>
            <person name="Li B."/>
            <person name="Tanaka Y."/>
            <person name="Predel R."/>
            <person name="Neupert S."/>
            <person name="Schachtner J."/>
            <person name="Verleyen P."/>
            <person name="Raible F."/>
            <person name="Bork P."/>
            <person name="Friedrich M."/>
            <person name="Walden K.K."/>
            <person name="Robertson H.M."/>
            <person name="Angeli S."/>
            <person name="Foret S."/>
            <person name="Bucher G."/>
            <person name="Schuetz S."/>
            <person name="Maleszka R."/>
            <person name="Wimmer E.A."/>
            <person name="Beeman R.W."/>
            <person name="Lorenzen M."/>
            <person name="Tomoyasu Y."/>
            <person name="Miller S.C."/>
            <person name="Grossmann D."/>
            <person name="Bucher G."/>
        </authorList>
    </citation>
    <scope>NUCLEOTIDE SEQUENCE [LARGE SCALE GENOMIC DNA]</scope>
    <source>
        <strain evidence="2 3">Georgia GA2</strain>
    </source>
</reference>
<dbReference type="GO" id="GO:0000963">
    <property type="term" value="P:mitochondrial RNA processing"/>
    <property type="evidence" value="ECO:0000318"/>
    <property type="project" value="GO_Central"/>
</dbReference>
<dbReference type="STRING" id="7070.A0A139WB27"/>
<proteinExistence type="predicted"/>
<dbReference type="InParanoid" id="A0A139WB27"/>
<evidence type="ECO:0000313" key="2">
    <source>
        <dbReference type="EMBL" id="KYB25154.1"/>
    </source>
</evidence>
<sequence>MLKIGQTVLNNLKTGKNLNVSRLLKSTIAEAKVSEIQEEPKPKKYERSQNNMVAAVFASLQNEVKTPLTDDKISKASDINELLSISEGSGVSRKHALKVVSTLAEWSSSGKTQLSEFENDHRFIKLCRILSKGAKVNRAMVSRSEDLSTVLSVTADDEAARLINNLTLPQMIKVMSTLTMRKRRSVLLLRTLAYNIAASGETLNLKQSADLLYSISVDIFLLDLSEVLDSLSEWILQNHLICRPQDVFSLFVTLATVNYLPTNSEELFKVLVPQLTISEARKPLVWLDFVWSLVILNQASQSHISSVLAPDFVEKIEVDASVFGKVKLLNINGAAKYLMEGFTGETLSPLSEIHNVNIVRTKENGEMAECVLDTLKNLIQSDNLNFDVNTGLGFSIDVECLLDKKCNPLPITKENSNKTDFTKIALIAYDYHNMCIGKVEPTGANVLNSRLLEACGYKVLAIPYTEFKITDKLVHRVQYLESKLKNIVK</sequence>
<dbReference type="FunCoup" id="A0A139WB27">
    <property type="interactions" value="751"/>
</dbReference>
<feature type="domain" description="RAP" evidence="1">
    <location>
        <begin position="426"/>
        <end position="483"/>
    </location>
</feature>
<dbReference type="GO" id="GO:0003723">
    <property type="term" value="F:RNA binding"/>
    <property type="evidence" value="ECO:0000318"/>
    <property type="project" value="GO_Central"/>
</dbReference>
<name>A0A139WB27_TRICA</name>
<keyword evidence="3" id="KW-1185">Reference proteome</keyword>
<dbReference type="OMA" id="CHGTHRC"/>
<dbReference type="GO" id="GO:0005759">
    <property type="term" value="C:mitochondrial matrix"/>
    <property type="evidence" value="ECO:0000318"/>
    <property type="project" value="GO_Central"/>
</dbReference>
<dbReference type="InterPro" id="IPR010622">
    <property type="entry name" value="FAST_Leu-rich"/>
</dbReference>
<dbReference type="GO" id="GO:0035770">
    <property type="term" value="C:ribonucleoprotein granule"/>
    <property type="evidence" value="ECO:0000318"/>
    <property type="project" value="GO_Central"/>
</dbReference>
<dbReference type="Pfam" id="PF06743">
    <property type="entry name" value="FAST_1"/>
    <property type="match status" value="1"/>
</dbReference>
<dbReference type="AlphaFoldDB" id="A0A139WB27"/>
<dbReference type="SMART" id="SM00952">
    <property type="entry name" value="RAP"/>
    <property type="match status" value="1"/>
</dbReference>
<dbReference type="Pfam" id="PF08368">
    <property type="entry name" value="FAST_2"/>
    <property type="match status" value="1"/>
</dbReference>